<gene>
    <name evidence="1" type="ORF">LCGC14_2144010</name>
</gene>
<organism evidence="1">
    <name type="scientific">marine sediment metagenome</name>
    <dbReference type="NCBI Taxonomy" id="412755"/>
    <lineage>
        <taxon>unclassified sequences</taxon>
        <taxon>metagenomes</taxon>
        <taxon>ecological metagenomes</taxon>
    </lineage>
</organism>
<sequence>LLRHVDVTIETNNPNRVSVVLEKGSVEPGSILFTPALPLLIKSDVQEAIVATLKAISEMDLPVVSTVKVKRIIRKVMKTCMAN</sequence>
<protein>
    <submittedName>
        <fullName evidence="1">Uncharacterized protein</fullName>
    </submittedName>
</protein>
<accession>A0A0F9DXI3</accession>
<dbReference type="EMBL" id="LAZR01027169">
    <property type="protein sequence ID" value="KKL66533.1"/>
    <property type="molecule type" value="Genomic_DNA"/>
</dbReference>
<evidence type="ECO:0000313" key="1">
    <source>
        <dbReference type="EMBL" id="KKL66533.1"/>
    </source>
</evidence>
<dbReference type="AlphaFoldDB" id="A0A0F9DXI3"/>
<reference evidence="1" key="1">
    <citation type="journal article" date="2015" name="Nature">
        <title>Complex archaea that bridge the gap between prokaryotes and eukaryotes.</title>
        <authorList>
            <person name="Spang A."/>
            <person name="Saw J.H."/>
            <person name="Jorgensen S.L."/>
            <person name="Zaremba-Niedzwiedzka K."/>
            <person name="Martijn J."/>
            <person name="Lind A.E."/>
            <person name="van Eijk R."/>
            <person name="Schleper C."/>
            <person name="Guy L."/>
            <person name="Ettema T.J."/>
        </authorList>
    </citation>
    <scope>NUCLEOTIDE SEQUENCE</scope>
</reference>
<comment type="caution">
    <text evidence="1">The sequence shown here is derived from an EMBL/GenBank/DDBJ whole genome shotgun (WGS) entry which is preliminary data.</text>
</comment>
<name>A0A0F9DXI3_9ZZZZ</name>
<proteinExistence type="predicted"/>
<feature type="non-terminal residue" evidence="1">
    <location>
        <position position="1"/>
    </location>
</feature>